<sequence>MTHFKSSKPKLRSETDIKKINSPSYVDRLQHGLGNIGLATIGGGTTLVLGILGFLLFLWAGEGAQDGNGAPDFWRSIILGQHITQAITLSTVLLRIAITAQASIYTSLIAGVVLERHGVPLSRVAEVSIIRCTNDGPLRLAWLLVTSARKSCVQAGLVMLLLLTTVTIQFSSTFLVSDLGFASLVGDVRDTTLKVHMSREVISLNRQMNNWVLRPTSYVPFGEGPTAADSSPNEFGVSDTKVVHRTFLPLSSAQLSTLRQYEGAAYGFESRFVCMRPSVSATLSVLMPPPLSDTLPFYLQVQGNLSYDNTFREAGLPLPPNCERGSCFPSNFTCSLPQFQYAKTQERQRFTNSLCIPNGTNARPSAQNHTISDEPITAYSQVFLFFRNNGTHDLWRGPGGRFLLGNFGLPNISSIDGEWIKYERAIRGRTLEGELIENGGLGLDMSICFQQLAFNYADAQLFSEKDLKAAQVSWDAEAMTWNTQGVQRLLGVGIYNNNATNRGIFSVISTRNPRHLNATQYLTNKLINDLYNSPRTNNFSLFMDPQGTGISLVKPHVEYQAIFTDILNATNRPGVAMQSALTALSGSIIEEAMPQFDVKENATLTSSVRALTPKRFRGLLIVLGFVTLNMACGLAVVLVFMMQSQYSSQGNYWQGVAQIVSDETAWILEGATRSSDGHVEDELKGSDNLVQVSRSTQSGRVRVALAKQR</sequence>
<dbReference type="AlphaFoldDB" id="A0A166TF81"/>
<gene>
    <name evidence="2" type="ORF">CT0861_01230</name>
</gene>
<dbReference type="Proteomes" id="UP000076552">
    <property type="component" value="Unassembled WGS sequence"/>
</dbReference>
<evidence type="ECO:0000256" key="1">
    <source>
        <dbReference type="SAM" id="Phobius"/>
    </source>
</evidence>
<accession>A0A166TF81</accession>
<keyword evidence="1" id="KW-0812">Transmembrane</keyword>
<keyword evidence="3" id="KW-1185">Reference proteome</keyword>
<feature type="transmembrane region" description="Helical" evidence="1">
    <location>
        <begin position="619"/>
        <end position="642"/>
    </location>
</feature>
<reference evidence="2 3" key="1">
    <citation type="submission" date="2015-06" db="EMBL/GenBank/DDBJ databases">
        <title>Survival trade-offs in plant roots during colonization by closely related pathogenic and mutualistic fungi.</title>
        <authorList>
            <person name="Hacquard S."/>
            <person name="Kracher B."/>
            <person name="Hiruma K."/>
            <person name="Weinman A."/>
            <person name="Muench P."/>
            <person name="Garrido Oter R."/>
            <person name="Ver Loren van Themaat E."/>
            <person name="Dallerey J.-F."/>
            <person name="Damm U."/>
            <person name="Henrissat B."/>
            <person name="Lespinet O."/>
            <person name="Thon M."/>
            <person name="Kemen E."/>
            <person name="McHardy A.C."/>
            <person name="Schulze-Lefert P."/>
            <person name="O'Connell R.J."/>
        </authorList>
    </citation>
    <scope>NUCLEOTIDE SEQUENCE [LARGE SCALE GENOMIC DNA]</scope>
    <source>
        <strain evidence="2 3">0861</strain>
    </source>
</reference>
<evidence type="ECO:0000313" key="2">
    <source>
        <dbReference type="EMBL" id="KZL71991.1"/>
    </source>
</evidence>
<keyword evidence="1" id="KW-0472">Membrane</keyword>
<protein>
    <submittedName>
        <fullName evidence="2">Uncharacterized protein</fullName>
    </submittedName>
</protein>
<proteinExistence type="predicted"/>
<dbReference type="EMBL" id="LFIV01000064">
    <property type="protein sequence ID" value="KZL71991.1"/>
    <property type="molecule type" value="Genomic_DNA"/>
</dbReference>
<keyword evidence="1" id="KW-1133">Transmembrane helix</keyword>
<name>A0A166TF81_9PEZI</name>
<organism evidence="2 3">
    <name type="scientific">Colletotrichum tofieldiae</name>
    <dbReference type="NCBI Taxonomy" id="708197"/>
    <lineage>
        <taxon>Eukaryota</taxon>
        <taxon>Fungi</taxon>
        <taxon>Dikarya</taxon>
        <taxon>Ascomycota</taxon>
        <taxon>Pezizomycotina</taxon>
        <taxon>Sordariomycetes</taxon>
        <taxon>Hypocreomycetidae</taxon>
        <taxon>Glomerellales</taxon>
        <taxon>Glomerellaceae</taxon>
        <taxon>Colletotrichum</taxon>
        <taxon>Colletotrichum spaethianum species complex</taxon>
    </lineage>
</organism>
<evidence type="ECO:0000313" key="3">
    <source>
        <dbReference type="Proteomes" id="UP000076552"/>
    </source>
</evidence>
<comment type="caution">
    <text evidence="2">The sequence shown here is derived from an EMBL/GenBank/DDBJ whole genome shotgun (WGS) entry which is preliminary data.</text>
</comment>
<feature type="transmembrane region" description="Helical" evidence="1">
    <location>
        <begin position="38"/>
        <end position="61"/>
    </location>
</feature>